<protein>
    <submittedName>
        <fullName evidence="2">Uncharacterized protein</fullName>
    </submittedName>
</protein>
<accession>Q65RS0</accession>
<dbReference type="AlphaFoldDB" id="Q65RS0"/>
<reference evidence="2 3" key="1">
    <citation type="journal article" date="2004" name="Nat. Biotechnol.">
        <title>The genome sequence of the capnophilic rumen bacterium Mannheimia succiniciproducens.</title>
        <authorList>
            <person name="Hong S.H."/>
            <person name="Kim J.S."/>
            <person name="Lee S.Y."/>
            <person name="In Y.H."/>
            <person name="Choi S.S."/>
            <person name="Rih J.-K."/>
            <person name="Kim C.H."/>
            <person name="Jeong H."/>
            <person name="Hur C.G."/>
            <person name="Kim J.J."/>
        </authorList>
    </citation>
    <scope>NUCLEOTIDE SEQUENCE [LARGE SCALE GENOMIC DNA]</scope>
    <source>
        <strain evidence="3">KCTC 0769BP / MBEL55E</strain>
    </source>
</reference>
<gene>
    <name evidence="2" type="ordered locus">MS1733</name>
</gene>
<evidence type="ECO:0000313" key="3">
    <source>
        <dbReference type="Proteomes" id="UP000000607"/>
    </source>
</evidence>
<evidence type="ECO:0000313" key="2">
    <source>
        <dbReference type="EMBL" id="AAU38340.1"/>
    </source>
</evidence>
<sequence>MFLPELTGLCLFSHDDSRKALSFCSLKNWKQAEKLRDFLKRKSEYKKSWPGKSGQVFSNNERHRYKNT</sequence>
<proteinExistence type="predicted"/>
<feature type="region of interest" description="Disordered" evidence="1">
    <location>
        <begin position="48"/>
        <end position="68"/>
    </location>
</feature>
<dbReference type="Proteomes" id="UP000000607">
    <property type="component" value="Chromosome"/>
</dbReference>
<organism evidence="2 3">
    <name type="scientific">Mannheimia succiniciproducens (strain KCTC 0769BP / MBEL55E)</name>
    <dbReference type="NCBI Taxonomy" id="221988"/>
    <lineage>
        <taxon>Bacteria</taxon>
        <taxon>Pseudomonadati</taxon>
        <taxon>Pseudomonadota</taxon>
        <taxon>Gammaproteobacteria</taxon>
        <taxon>Pasteurellales</taxon>
        <taxon>Pasteurellaceae</taxon>
        <taxon>Basfia</taxon>
    </lineage>
</organism>
<dbReference type="EMBL" id="AE016827">
    <property type="protein sequence ID" value="AAU38340.1"/>
    <property type="molecule type" value="Genomic_DNA"/>
</dbReference>
<evidence type="ECO:0000256" key="1">
    <source>
        <dbReference type="SAM" id="MobiDB-lite"/>
    </source>
</evidence>
<dbReference type="KEGG" id="msu:MS1733"/>
<dbReference type="HOGENOM" id="CLU_2788997_0_0_6"/>
<keyword evidence="3" id="KW-1185">Reference proteome</keyword>
<name>Q65RS0_MANSM</name>